<dbReference type="PANTHER" id="PTHR31382:SF1">
    <property type="entry name" value="SODIUM ION_PROTON EXCHANGER (EUROFUNG)"/>
    <property type="match status" value="1"/>
</dbReference>
<protein>
    <recommendedName>
        <fullName evidence="4">Cation/H+ exchanger domain-containing protein</fullName>
    </recommendedName>
</protein>
<feature type="transmembrane region" description="Helical" evidence="1">
    <location>
        <begin position="158"/>
        <end position="184"/>
    </location>
</feature>
<gene>
    <name evidence="2" type="ORF">Clacol_005726</name>
</gene>
<dbReference type="GO" id="GO:0005886">
    <property type="term" value="C:plasma membrane"/>
    <property type="evidence" value="ECO:0007669"/>
    <property type="project" value="InterPro"/>
</dbReference>
<proteinExistence type="predicted"/>
<feature type="transmembrane region" description="Helical" evidence="1">
    <location>
        <begin position="91"/>
        <end position="109"/>
    </location>
</feature>
<dbReference type="InterPro" id="IPR004712">
    <property type="entry name" value="Na+/H+_antiporter_fungi"/>
</dbReference>
<feature type="transmembrane region" description="Helical" evidence="1">
    <location>
        <begin position="63"/>
        <end position="82"/>
    </location>
</feature>
<keyword evidence="1" id="KW-0472">Membrane</keyword>
<dbReference type="GO" id="GO:0036376">
    <property type="term" value="P:sodium ion export across plasma membrane"/>
    <property type="evidence" value="ECO:0007669"/>
    <property type="project" value="InterPro"/>
</dbReference>
<organism evidence="2 3">
    <name type="scientific">Clathrus columnatus</name>
    <dbReference type="NCBI Taxonomy" id="1419009"/>
    <lineage>
        <taxon>Eukaryota</taxon>
        <taxon>Fungi</taxon>
        <taxon>Dikarya</taxon>
        <taxon>Basidiomycota</taxon>
        <taxon>Agaricomycotina</taxon>
        <taxon>Agaricomycetes</taxon>
        <taxon>Phallomycetidae</taxon>
        <taxon>Phallales</taxon>
        <taxon>Clathraceae</taxon>
        <taxon>Clathrus</taxon>
    </lineage>
</organism>
<dbReference type="PANTHER" id="PTHR31382">
    <property type="entry name" value="NA(+)/H(+) ANTIPORTER"/>
    <property type="match status" value="1"/>
</dbReference>
<dbReference type="GO" id="GO:0015385">
    <property type="term" value="F:sodium:proton antiporter activity"/>
    <property type="evidence" value="ECO:0007669"/>
    <property type="project" value="InterPro"/>
</dbReference>
<accession>A0AAV5ADD3</accession>
<evidence type="ECO:0000313" key="2">
    <source>
        <dbReference type="EMBL" id="GJJ11493.1"/>
    </source>
</evidence>
<keyword evidence="1" id="KW-1133">Transmembrane helix</keyword>
<keyword evidence="1" id="KW-0812">Transmembrane</keyword>
<feature type="transmembrane region" description="Helical" evidence="1">
    <location>
        <begin position="129"/>
        <end position="146"/>
    </location>
</feature>
<keyword evidence="3" id="KW-1185">Reference proteome</keyword>
<dbReference type="EMBL" id="BPWL01000006">
    <property type="protein sequence ID" value="GJJ11493.1"/>
    <property type="molecule type" value="Genomic_DNA"/>
</dbReference>
<dbReference type="GO" id="GO:0120029">
    <property type="term" value="P:proton export across plasma membrane"/>
    <property type="evidence" value="ECO:0007669"/>
    <property type="project" value="InterPro"/>
</dbReference>
<comment type="caution">
    <text evidence="2">The sequence shown here is derived from an EMBL/GenBank/DDBJ whole genome shotgun (WGS) entry which is preliminary data.</text>
</comment>
<sequence>MLIVNYDLGSTNGAIFSGALHSQISKLAGNLPPDLRAEALESVTFILSLYFSFHPIELARPDLVYLCIGGFTVFYMMMLRFFKEKLLLSEALPATIFGIMIGPYGANILNPHTWGDGTYITTNIITLEVMRLTLAMGLFVIGRLLTLPDNFKSRVIEAYINAIGRVFFANIVPTVVSMFTAFVIERKKILAQ</sequence>
<evidence type="ECO:0000256" key="1">
    <source>
        <dbReference type="SAM" id="Phobius"/>
    </source>
</evidence>
<reference evidence="2" key="1">
    <citation type="submission" date="2021-10" db="EMBL/GenBank/DDBJ databases">
        <title>De novo Genome Assembly of Clathrus columnatus (Basidiomycota, Fungi) Using Illumina and Nanopore Sequence Data.</title>
        <authorList>
            <person name="Ogiso-Tanaka E."/>
            <person name="Itagaki H."/>
            <person name="Hosoya T."/>
            <person name="Hosaka K."/>
        </authorList>
    </citation>
    <scope>NUCLEOTIDE SEQUENCE</scope>
    <source>
        <strain evidence="2">MO-923</strain>
    </source>
</reference>
<dbReference type="GO" id="GO:0042391">
    <property type="term" value="P:regulation of membrane potential"/>
    <property type="evidence" value="ECO:0007669"/>
    <property type="project" value="InterPro"/>
</dbReference>
<dbReference type="AlphaFoldDB" id="A0AAV5ADD3"/>
<evidence type="ECO:0008006" key="4">
    <source>
        <dbReference type="Google" id="ProtNLM"/>
    </source>
</evidence>
<evidence type="ECO:0000313" key="3">
    <source>
        <dbReference type="Proteomes" id="UP001050691"/>
    </source>
</evidence>
<name>A0AAV5ADD3_9AGAM</name>
<dbReference type="Proteomes" id="UP001050691">
    <property type="component" value="Unassembled WGS sequence"/>
</dbReference>